<dbReference type="Gene3D" id="1.10.630.10">
    <property type="entry name" value="Cytochrome P450"/>
    <property type="match status" value="1"/>
</dbReference>
<keyword evidence="2" id="KW-0503">Monooxygenase</keyword>
<protein>
    <submittedName>
        <fullName evidence="3">Cytochrome P450</fullName>
    </submittedName>
</protein>
<dbReference type="Pfam" id="PF00067">
    <property type="entry name" value="p450"/>
    <property type="match status" value="1"/>
</dbReference>
<dbReference type="InterPro" id="IPR002397">
    <property type="entry name" value="Cyt_P450_B"/>
</dbReference>
<evidence type="ECO:0000313" key="4">
    <source>
        <dbReference type="Proteomes" id="UP000749040"/>
    </source>
</evidence>
<dbReference type="SUPFAM" id="SSF48264">
    <property type="entry name" value="Cytochrome P450"/>
    <property type="match status" value="1"/>
</dbReference>
<dbReference type="PANTHER" id="PTHR46696:SF1">
    <property type="entry name" value="CYTOCHROME P450 YJIB-RELATED"/>
    <property type="match status" value="1"/>
</dbReference>
<dbReference type="PRINTS" id="PR00385">
    <property type="entry name" value="P450"/>
</dbReference>
<dbReference type="InterPro" id="IPR036396">
    <property type="entry name" value="Cyt_P450_sf"/>
</dbReference>
<evidence type="ECO:0000256" key="2">
    <source>
        <dbReference type="RuleBase" id="RU000461"/>
    </source>
</evidence>
<dbReference type="Proteomes" id="UP000749040">
    <property type="component" value="Unassembled WGS sequence"/>
</dbReference>
<dbReference type="InterPro" id="IPR017972">
    <property type="entry name" value="Cyt_P450_CS"/>
</dbReference>
<comment type="similarity">
    <text evidence="1 2">Belongs to the cytochrome P450 family.</text>
</comment>
<name>A0ABS2TMY6_9ACTN</name>
<keyword evidence="2" id="KW-0408">Iron</keyword>
<dbReference type="CDD" id="cd11029">
    <property type="entry name" value="CYP107-like"/>
    <property type="match status" value="1"/>
</dbReference>
<accession>A0ABS2TMY6</accession>
<dbReference type="RefSeq" id="WP_205356269.1">
    <property type="nucleotide sequence ID" value="NZ_JADKYB010000003.1"/>
</dbReference>
<dbReference type="PROSITE" id="PS00086">
    <property type="entry name" value="CYTOCHROME_P450"/>
    <property type="match status" value="1"/>
</dbReference>
<comment type="caution">
    <text evidence="3">The sequence shown here is derived from an EMBL/GenBank/DDBJ whole genome shotgun (WGS) entry which is preliminary data.</text>
</comment>
<dbReference type="InterPro" id="IPR001128">
    <property type="entry name" value="Cyt_P450"/>
</dbReference>
<reference evidence="3 4" key="1">
    <citation type="submission" date="2021-01" db="EMBL/GenBank/DDBJ databases">
        <title>Streptomyces acididurans sp. nov., isolated from a peat swamp forest soil.</title>
        <authorList>
            <person name="Chantavorakit T."/>
            <person name="Duangmal K."/>
        </authorList>
    </citation>
    <scope>NUCLEOTIDE SEQUENCE [LARGE SCALE GENOMIC DNA]</scope>
    <source>
        <strain evidence="3 4">KK5PA1</strain>
    </source>
</reference>
<evidence type="ECO:0000256" key="1">
    <source>
        <dbReference type="ARBA" id="ARBA00010617"/>
    </source>
</evidence>
<dbReference type="PRINTS" id="PR00359">
    <property type="entry name" value="BP450"/>
</dbReference>
<keyword evidence="2" id="KW-0349">Heme</keyword>
<sequence length="421" mass="46128">MSLIHSAPIVLDVKGSDIHGEGARIREHGPATPVELPGGVVAWSITEPQLLKDLLTDPRVSKHAPKHWPAFVAGEISPEWPLYMWVAGKNMFTAYGENHTRLRKLVAPAFTARRTRSLRPRIEEITARLLDDLAAEPPGDAQDLRERFCYPLPIEVICELMGVPEQYRPGLRECVDGFFDTTIKPEEAEANIGRMHAILADLVALRRSEPGDDLTSLLIAARADDGARLSEEELIDTLLTVISAGHETTANLLDHGIVHALTHPDQLAGIREGRLTWTDFIEETLRLEAPVPHLPLRFAVEEIDLSDRAGVVIRQGDPILASFAAANRHADWHGDTADTFDPLRAHQAHLAFGYGTHLCIGAPLGRLEAGIALPALFDRFPDMRLALPADQLRPLATFVSNGHMELPVLLHAGHAAPSADA</sequence>
<keyword evidence="2" id="KW-0560">Oxidoreductase</keyword>
<keyword evidence="2" id="KW-0479">Metal-binding</keyword>
<evidence type="ECO:0000313" key="3">
    <source>
        <dbReference type="EMBL" id="MBM9504432.1"/>
    </source>
</evidence>
<organism evidence="3 4">
    <name type="scientific">Actinacidiphila acididurans</name>
    <dbReference type="NCBI Taxonomy" id="2784346"/>
    <lineage>
        <taxon>Bacteria</taxon>
        <taxon>Bacillati</taxon>
        <taxon>Actinomycetota</taxon>
        <taxon>Actinomycetes</taxon>
        <taxon>Kitasatosporales</taxon>
        <taxon>Streptomycetaceae</taxon>
        <taxon>Actinacidiphila</taxon>
    </lineage>
</organism>
<proteinExistence type="inferred from homology"/>
<gene>
    <name evidence="3" type="ORF">ITX44_07770</name>
</gene>
<dbReference type="PANTHER" id="PTHR46696">
    <property type="entry name" value="P450, PUTATIVE (EUROFUNG)-RELATED"/>
    <property type="match status" value="1"/>
</dbReference>
<dbReference type="EMBL" id="JADKYB010000003">
    <property type="protein sequence ID" value="MBM9504432.1"/>
    <property type="molecule type" value="Genomic_DNA"/>
</dbReference>
<keyword evidence="4" id="KW-1185">Reference proteome</keyword>